<dbReference type="GO" id="GO:0005739">
    <property type="term" value="C:mitochondrion"/>
    <property type="evidence" value="ECO:0007669"/>
    <property type="project" value="TreeGrafter"/>
</dbReference>
<dbReference type="Pfam" id="PF00108">
    <property type="entry name" value="Thiolase_N"/>
    <property type="match status" value="1"/>
</dbReference>
<evidence type="ECO:0000259" key="9">
    <source>
        <dbReference type="Pfam" id="PF02803"/>
    </source>
</evidence>
<reference evidence="10 11" key="1">
    <citation type="journal article" date="2019" name="Sci. Rep.">
        <title>Comparative genomics of chytrid fungi reveal insights into the obligate biotrophic and pathogenic lifestyle of Synchytrium endobioticum.</title>
        <authorList>
            <person name="van de Vossenberg B.T.L.H."/>
            <person name="Warris S."/>
            <person name="Nguyen H.D.T."/>
            <person name="van Gent-Pelzer M.P.E."/>
            <person name="Joly D.L."/>
            <person name="van de Geest H.C."/>
            <person name="Bonants P.J.M."/>
            <person name="Smith D.S."/>
            <person name="Levesque C.A."/>
            <person name="van der Lee T.A.J."/>
        </authorList>
    </citation>
    <scope>NUCLEOTIDE SEQUENCE [LARGE SCALE GENOMIC DNA]</scope>
    <source>
        <strain evidence="10 11">JEL517</strain>
    </source>
</reference>
<evidence type="ECO:0000313" key="11">
    <source>
        <dbReference type="Proteomes" id="UP000319731"/>
    </source>
</evidence>
<dbReference type="OrthoDB" id="5404651at2759"/>
<dbReference type="FunFam" id="3.40.47.10:FF:000007">
    <property type="entry name" value="acetyl-CoA acetyltransferase, mitochondrial"/>
    <property type="match status" value="1"/>
</dbReference>
<evidence type="ECO:0000256" key="1">
    <source>
        <dbReference type="ARBA" id="ARBA00010982"/>
    </source>
</evidence>
<dbReference type="STRING" id="1806994.A0A507CHE7"/>
<proteinExistence type="inferred from homology"/>
<dbReference type="InterPro" id="IPR020610">
    <property type="entry name" value="Thiolase_AS"/>
</dbReference>
<dbReference type="RefSeq" id="XP_031027175.1">
    <property type="nucleotide sequence ID" value="XM_031166833.1"/>
</dbReference>
<dbReference type="PROSITE" id="PS00099">
    <property type="entry name" value="THIOLASE_3"/>
    <property type="match status" value="1"/>
</dbReference>
<evidence type="ECO:0000256" key="6">
    <source>
        <dbReference type="PIRSR" id="PIRSR000429-1"/>
    </source>
</evidence>
<accession>A0A507CHE7</accession>
<evidence type="ECO:0000313" key="10">
    <source>
        <dbReference type="EMBL" id="TPX37105.1"/>
    </source>
</evidence>
<protein>
    <recommendedName>
        <fullName evidence="2">acetyl-CoA C-acetyltransferase</fullName>
        <ecNumber evidence="2">2.3.1.9</ecNumber>
    </recommendedName>
</protein>
<dbReference type="Gene3D" id="3.40.47.10">
    <property type="match status" value="1"/>
</dbReference>
<dbReference type="GO" id="GO:0006696">
    <property type="term" value="P:ergosterol biosynthetic process"/>
    <property type="evidence" value="ECO:0007669"/>
    <property type="project" value="TreeGrafter"/>
</dbReference>
<dbReference type="CDD" id="cd00751">
    <property type="entry name" value="thiolase"/>
    <property type="match status" value="1"/>
</dbReference>
<feature type="active site" description="Proton acceptor" evidence="6">
    <location>
        <position position="385"/>
    </location>
</feature>
<dbReference type="PIRSF" id="PIRSF000429">
    <property type="entry name" value="Ac-CoA_Ac_transf"/>
    <property type="match status" value="1"/>
</dbReference>
<dbReference type="GO" id="GO:0006635">
    <property type="term" value="P:fatty acid beta-oxidation"/>
    <property type="evidence" value="ECO:0007669"/>
    <property type="project" value="TreeGrafter"/>
</dbReference>
<dbReference type="EMBL" id="QEAO01000003">
    <property type="protein sequence ID" value="TPX37105.1"/>
    <property type="molecule type" value="Genomic_DNA"/>
</dbReference>
<dbReference type="SUPFAM" id="SSF53901">
    <property type="entry name" value="Thiolase-like"/>
    <property type="match status" value="2"/>
</dbReference>
<dbReference type="GO" id="GO:0003985">
    <property type="term" value="F:acetyl-CoA C-acetyltransferase activity"/>
    <property type="evidence" value="ECO:0007669"/>
    <property type="project" value="UniProtKB-EC"/>
</dbReference>
<organism evidence="10 11">
    <name type="scientific">Synchytrium microbalum</name>
    <dbReference type="NCBI Taxonomy" id="1806994"/>
    <lineage>
        <taxon>Eukaryota</taxon>
        <taxon>Fungi</taxon>
        <taxon>Fungi incertae sedis</taxon>
        <taxon>Chytridiomycota</taxon>
        <taxon>Chytridiomycota incertae sedis</taxon>
        <taxon>Chytridiomycetes</taxon>
        <taxon>Synchytriales</taxon>
        <taxon>Synchytriaceae</taxon>
        <taxon>Synchytrium</taxon>
    </lineage>
</organism>
<dbReference type="NCBIfam" id="TIGR01930">
    <property type="entry name" value="AcCoA-C-Actrans"/>
    <property type="match status" value="1"/>
</dbReference>
<evidence type="ECO:0000256" key="2">
    <source>
        <dbReference type="ARBA" id="ARBA00012705"/>
    </source>
</evidence>
<evidence type="ECO:0000259" key="8">
    <source>
        <dbReference type="Pfam" id="PF00108"/>
    </source>
</evidence>
<dbReference type="AlphaFoldDB" id="A0A507CHE7"/>
<comment type="caution">
    <text evidence="10">The sequence shown here is derived from an EMBL/GenBank/DDBJ whole genome shotgun (WGS) entry which is preliminary data.</text>
</comment>
<feature type="domain" description="Thiolase N-terminal" evidence="8">
    <location>
        <begin position="10"/>
        <end position="268"/>
    </location>
</feature>
<gene>
    <name evidence="10" type="ORF">SmJEL517_g00905</name>
</gene>
<dbReference type="PANTHER" id="PTHR18919:SF165">
    <property type="entry name" value="ACETYL-COA ACETYLTRANSFERASE"/>
    <property type="match status" value="1"/>
</dbReference>
<evidence type="ECO:0000256" key="7">
    <source>
        <dbReference type="RuleBase" id="RU003557"/>
    </source>
</evidence>
<dbReference type="Proteomes" id="UP000319731">
    <property type="component" value="Unassembled WGS sequence"/>
</dbReference>
<dbReference type="Pfam" id="PF02803">
    <property type="entry name" value="Thiolase_C"/>
    <property type="match status" value="1"/>
</dbReference>
<dbReference type="InterPro" id="IPR016039">
    <property type="entry name" value="Thiolase-like"/>
</dbReference>
<keyword evidence="4 7" id="KW-0012">Acyltransferase</keyword>
<dbReference type="EC" id="2.3.1.9" evidence="2"/>
<dbReference type="InterPro" id="IPR002155">
    <property type="entry name" value="Thiolase"/>
</dbReference>
<keyword evidence="11" id="KW-1185">Reference proteome</keyword>
<evidence type="ECO:0000256" key="4">
    <source>
        <dbReference type="ARBA" id="ARBA00023315"/>
    </source>
</evidence>
<sequence>MQNGSAHKDVFIVSAVRTPIGSFGGGLASFTAVQLGSIAIKAALERAHVAPASVDEVFMGNVIQANLGQNPARQAAMGAGLPWSTVCTTVNKVCAAGAKSIMFGTQAILLGTADIVVVGGMESMSNAPYYLPKQRWGAKYGDQQVIDGLQKDGLWDVYNNYSMGNAAESTAVEQNVSREEQDDFTIASYERAQAATAAGHVKEEIVPVEIAGARGKPGKVISVDEEINNLQKEKMRTLKSSFKDGGSITAANSSPLSDGAAALVLMSGERVKELGLTPLARIRGYADAAREPANFTIAPALAVPKALKHAGVTIDQVDFFELNEAFAVVGVANAKLLGISHDKVNVFGGAVGMGHPLGCSGARIVVTLLNVLTTRGGKIGAAGICNGGGGASAIVIERI</sequence>
<dbReference type="InterPro" id="IPR020616">
    <property type="entry name" value="Thiolase_N"/>
</dbReference>
<dbReference type="PANTHER" id="PTHR18919">
    <property type="entry name" value="ACETYL-COA C-ACYLTRANSFERASE"/>
    <property type="match status" value="1"/>
</dbReference>
<evidence type="ECO:0000256" key="3">
    <source>
        <dbReference type="ARBA" id="ARBA00022679"/>
    </source>
</evidence>
<keyword evidence="3 7" id="KW-0808">Transferase</keyword>
<evidence type="ECO:0000256" key="5">
    <source>
        <dbReference type="ARBA" id="ARBA00037924"/>
    </source>
</evidence>
<feature type="active site" description="Proton acceptor" evidence="6">
    <location>
        <position position="355"/>
    </location>
</feature>
<comment type="similarity">
    <text evidence="1 7">Belongs to the thiolase-like superfamily. Thiolase family.</text>
</comment>
<feature type="domain" description="Thiolase C-terminal" evidence="9">
    <location>
        <begin position="276"/>
        <end position="398"/>
    </location>
</feature>
<dbReference type="GeneID" id="42002130"/>
<name>A0A507CHE7_9FUNG</name>
<dbReference type="InterPro" id="IPR020617">
    <property type="entry name" value="Thiolase_C"/>
</dbReference>
<comment type="pathway">
    <text evidence="5">Metabolic intermediate biosynthesis; (R)-mevalonate biosynthesis; (R)-mevalonate from acetyl-CoA: step 1/3.</text>
</comment>
<feature type="active site" description="Acyl-thioester intermediate" evidence="6">
    <location>
        <position position="94"/>
    </location>
</feature>